<sequence length="141" mass="15085">MRLIVALVLAGAPVVSVAATSTLTATSGNWVRVFKQEVETAVGRSVRIDTASMRAGGLGRTFRELDVLTKAQGQMPRGTMQFMLRSVNCTAGTTRVEQWQVLNPGGAPLGGSATPGATQRVRWDNEDGLVIRYVCQGILPR</sequence>
<name>A0A031JV20_9SPHN</name>
<evidence type="ECO:0000313" key="2">
    <source>
        <dbReference type="EMBL" id="EZP80780.1"/>
    </source>
</evidence>
<dbReference type="PATRIC" id="fig|158500.4.peg.3264"/>
<dbReference type="Proteomes" id="UP000024329">
    <property type="component" value="Unassembled WGS sequence"/>
</dbReference>
<protein>
    <submittedName>
        <fullName evidence="2">Uncharacterized protein</fullName>
    </submittedName>
</protein>
<organism evidence="2 3">
    <name type="scientific">Novosphingobium resinovorum</name>
    <dbReference type="NCBI Taxonomy" id="158500"/>
    <lineage>
        <taxon>Bacteria</taxon>
        <taxon>Pseudomonadati</taxon>
        <taxon>Pseudomonadota</taxon>
        <taxon>Alphaproteobacteria</taxon>
        <taxon>Sphingomonadales</taxon>
        <taxon>Sphingomonadaceae</taxon>
        <taxon>Novosphingobium</taxon>
    </lineage>
</organism>
<feature type="signal peptide" evidence="1">
    <location>
        <begin position="1"/>
        <end position="18"/>
    </location>
</feature>
<comment type="caution">
    <text evidence="2">The sequence shown here is derived from an EMBL/GenBank/DDBJ whole genome shotgun (WGS) entry which is preliminary data.</text>
</comment>
<dbReference type="RefSeq" id="WP_036526895.1">
    <property type="nucleotide sequence ID" value="NZ_JFYZ01000015.1"/>
</dbReference>
<reference evidence="2 3" key="1">
    <citation type="submission" date="2014-03" db="EMBL/GenBank/DDBJ databases">
        <title>Whole genome sequence of Novosphingobium resinovorum KF1.</title>
        <authorList>
            <person name="Gan H.M."/>
            <person name="Gan H.Y."/>
            <person name="Chew T.H."/>
            <person name="Savka M.A."/>
        </authorList>
    </citation>
    <scope>NUCLEOTIDE SEQUENCE [LARGE SCALE GENOMIC DNA]</scope>
    <source>
        <strain evidence="2 3">KF1</strain>
    </source>
</reference>
<dbReference type="EMBL" id="JFYZ01000015">
    <property type="protein sequence ID" value="EZP80780.1"/>
    <property type="molecule type" value="Genomic_DNA"/>
</dbReference>
<proteinExistence type="predicted"/>
<dbReference type="STRING" id="158500.BES08_11420"/>
<gene>
    <name evidence="2" type="ORF">BV97_03199</name>
</gene>
<dbReference type="AlphaFoldDB" id="A0A031JV20"/>
<evidence type="ECO:0000313" key="3">
    <source>
        <dbReference type="Proteomes" id="UP000024329"/>
    </source>
</evidence>
<evidence type="ECO:0000256" key="1">
    <source>
        <dbReference type="SAM" id="SignalP"/>
    </source>
</evidence>
<accession>A0A031JV20</accession>
<feature type="chain" id="PRO_5001556940" evidence="1">
    <location>
        <begin position="19"/>
        <end position="141"/>
    </location>
</feature>
<keyword evidence="1" id="KW-0732">Signal</keyword>